<protein>
    <submittedName>
        <fullName evidence="1">Uncharacterized protein</fullName>
    </submittedName>
</protein>
<evidence type="ECO:0000313" key="2">
    <source>
        <dbReference type="Proteomes" id="UP000324800"/>
    </source>
</evidence>
<dbReference type="EMBL" id="SNRW01030243">
    <property type="protein sequence ID" value="KAA6358178.1"/>
    <property type="molecule type" value="Genomic_DNA"/>
</dbReference>
<accession>A0A5J4TIT3</accession>
<evidence type="ECO:0000313" key="1">
    <source>
        <dbReference type="EMBL" id="KAA6358178.1"/>
    </source>
</evidence>
<feature type="non-terminal residue" evidence="1">
    <location>
        <position position="318"/>
    </location>
</feature>
<proteinExistence type="predicted"/>
<name>A0A5J4TIT3_9EUKA</name>
<comment type="caution">
    <text evidence="1">The sequence shown here is derived from an EMBL/GenBank/DDBJ whole genome shotgun (WGS) entry which is preliminary data.</text>
</comment>
<dbReference type="AlphaFoldDB" id="A0A5J4TIT3"/>
<reference evidence="1 2" key="1">
    <citation type="submission" date="2019-03" db="EMBL/GenBank/DDBJ databases">
        <title>Single cell metagenomics reveals metabolic interactions within the superorganism composed of flagellate Streblomastix strix and complex community of Bacteroidetes bacteria on its surface.</title>
        <authorList>
            <person name="Treitli S.C."/>
            <person name="Kolisko M."/>
            <person name="Husnik F."/>
            <person name="Keeling P."/>
            <person name="Hampl V."/>
        </authorList>
    </citation>
    <scope>NUCLEOTIDE SEQUENCE [LARGE SCALE GENOMIC DNA]</scope>
    <source>
        <strain evidence="1">ST1C</strain>
    </source>
</reference>
<sequence length="318" mass="36668">MALSTRLFHSSFDEFQRAFPLKRKEISENYFAANFKGKVVQWLGTVVNQRAGKLELNVYPDDGQAGQANVILNFKKTPELDTYHLSEQMNQSGRLSDGTQFWFYGEILSIDFQDRVVLKLLNSQYQGEISHEIQYHGISSLIGKSSKINTHKIFTNFWADTPFFLIGFILDLTDCAEREMQQSYAKELLFHVVHPSIKDSGEDVHIYVSRDDQSNLQVVEQIEAKYVQNQQIKSLVCIHVQVAVETSSEGKEVPCFPDEEYKFQLLSILDVPETDLKKSTIDASINSIRVNLKTLHTNNRTRHWLLIDLIYVWLLIDI</sequence>
<dbReference type="Proteomes" id="UP000324800">
    <property type="component" value="Unassembled WGS sequence"/>
</dbReference>
<organism evidence="1 2">
    <name type="scientific">Streblomastix strix</name>
    <dbReference type="NCBI Taxonomy" id="222440"/>
    <lineage>
        <taxon>Eukaryota</taxon>
        <taxon>Metamonada</taxon>
        <taxon>Preaxostyla</taxon>
        <taxon>Oxymonadida</taxon>
        <taxon>Streblomastigidae</taxon>
        <taxon>Streblomastix</taxon>
    </lineage>
</organism>
<gene>
    <name evidence="1" type="ORF">EZS28_046295</name>
</gene>